<sequence length="38" mass="4700">MIKEIRHNILNFITCNQFYKDKVTIKTKKFFIQLILQQ</sequence>
<evidence type="ECO:0000313" key="1">
    <source>
        <dbReference type="EMBL" id="AAR38079.1"/>
    </source>
</evidence>
<reference evidence="1" key="1">
    <citation type="submission" date="2003-11" db="EMBL/GenBank/DDBJ databases">
        <authorList>
            <person name="Heidelberg J.F."/>
            <person name="Eisen J.A."/>
            <person name="Nelson W.C."/>
            <person name="DeLong E.F."/>
        </authorList>
    </citation>
    <scope>NUCLEOTIDE SEQUENCE</scope>
</reference>
<dbReference type="AlphaFoldDB" id="Q6SFY3"/>
<gene>
    <name evidence="1" type="ORF">MBMO_EBAC080-L12H07.28</name>
</gene>
<name>Q6SFY3_9BACT</name>
<protein>
    <submittedName>
        <fullName evidence="1">Uncharacterized protein</fullName>
    </submittedName>
</protein>
<proteinExistence type="predicted"/>
<reference evidence="1" key="2">
    <citation type="submission" date="2003-12" db="EMBL/GenBank/DDBJ databases">
        <title>Monterey Bay Coastal Ocean Microbial Observatory environmental clone sequencing.</title>
        <authorList>
            <person name="DeLong E.F."/>
        </authorList>
    </citation>
    <scope>NUCLEOTIDE SEQUENCE</scope>
</reference>
<dbReference type="EMBL" id="AY458645">
    <property type="protein sequence ID" value="AAR38079.1"/>
    <property type="molecule type" value="Genomic_DNA"/>
</dbReference>
<accession>Q6SFY3</accession>
<organism evidence="1">
    <name type="scientific">uncultured marine bacterium 577</name>
    <dbReference type="NCBI Taxonomy" id="257398"/>
    <lineage>
        <taxon>Bacteria</taxon>
        <taxon>environmental samples</taxon>
    </lineage>
</organism>